<keyword evidence="1" id="KW-0472">Membrane</keyword>
<name>A0A9D1T5X0_9FIRM</name>
<protein>
    <submittedName>
        <fullName evidence="2">Uncharacterized protein</fullName>
    </submittedName>
</protein>
<dbReference type="EMBL" id="DVON01000122">
    <property type="protein sequence ID" value="HIV12611.1"/>
    <property type="molecule type" value="Genomic_DNA"/>
</dbReference>
<accession>A0A9D1T5X0</accession>
<organism evidence="2 3">
    <name type="scientific">Candidatus Pullilachnospira stercoravium</name>
    <dbReference type="NCBI Taxonomy" id="2840913"/>
    <lineage>
        <taxon>Bacteria</taxon>
        <taxon>Bacillati</taxon>
        <taxon>Bacillota</taxon>
        <taxon>Clostridia</taxon>
        <taxon>Lachnospirales</taxon>
        <taxon>Lachnospiraceae</taxon>
        <taxon>Lachnospiraceae incertae sedis</taxon>
        <taxon>Candidatus Pullilachnospira</taxon>
    </lineage>
</organism>
<evidence type="ECO:0000313" key="2">
    <source>
        <dbReference type="EMBL" id="HIV12611.1"/>
    </source>
</evidence>
<sequence length="94" mass="10864">MRCPNCHSVVGNNRGICQYCGYDIGKYVREVQGGSEPTWYTGMGMEENTADYYRKAYEEERRRNDHFKIMILYTLLGGLLALNLLELVVLVFCL</sequence>
<evidence type="ECO:0000313" key="3">
    <source>
        <dbReference type="Proteomes" id="UP000886723"/>
    </source>
</evidence>
<gene>
    <name evidence="2" type="ORF">IAA63_05650</name>
</gene>
<reference evidence="2" key="2">
    <citation type="journal article" date="2021" name="PeerJ">
        <title>Extensive microbial diversity within the chicken gut microbiome revealed by metagenomics and culture.</title>
        <authorList>
            <person name="Gilroy R."/>
            <person name="Ravi A."/>
            <person name="Getino M."/>
            <person name="Pursley I."/>
            <person name="Horton D.L."/>
            <person name="Alikhan N.F."/>
            <person name="Baker D."/>
            <person name="Gharbi K."/>
            <person name="Hall N."/>
            <person name="Watson M."/>
            <person name="Adriaenssens E.M."/>
            <person name="Foster-Nyarko E."/>
            <person name="Jarju S."/>
            <person name="Secka A."/>
            <person name="Antonio M."/>
            <person name="Oren A."/>
            <person name="Chaudhuri R.R."/>
            <person name="La Ragione R."/>
            <person name="Hildebrand F."/>
            <person name="Pallen M.J."/>
        </authorList>
    </citation>
    <scope>NUCLEOTIDE SEQUENCE</scope>
    <source>
        <strain evidence="2">ChiBcec2-4451</strain>
    </source>
</reference>
<proteinExistence type="predicted"/>
<dbReference type="Proteomes" id="UP000886723">
    <property type="component" value="Unassembled WGS sequence"/>
</dbReference>
<evidence type="ECO:0000256" key="1">
    <source>
        <dbReference type="SAM" id="Phobius"/>
    </source>
</evidence>
<comment type="caution">
    <text evidence="2">The sequence shown here is derived from an EMBL/GenBank/DDBJ whole genome shotgun (WGS) entry which is preliminary data.</text>
</comment>
<reference evidence="2" key="1">
    <citation type="submission" date="2020-10" db="EMBL/GenBank/DDBJ databases">
        <authorList>
            <person name="Gilroy R."/>
        </authorList>
    </citation>
    <scope>NUCLEOTIDE SEQUENCE</scope>
    <source>
        <strain evidence="2">ChiBcec2-4451</strain>
    </source>
</reference>
<keyword evidence="1" id="KW-1133">Transmembrane helix</keyword>
<keyword evidence="1" id="KW-0812">Transmembrane</keyword>
<feature type="transmembrane region" description="Helical" evidence="1">
    <location>
        <begin position="70"/>
        <end position="92"/>
    </location>
</feature>
<dbReference type="AlphaFoldDB" id="A0A9D1T5X0"/>